<keyword evidence="4" id="KW-1185">Reference proteome</keyword>
<evidence type="ECO:0000313" key="4">
    <source>
        <dbReference type="Proteomes" id="UP000186607"/>
    </source>
</evidence>
<dbReference type="SUPFAM" id="SSF51735">
    <property type="entry name" value="NAD(P)-binding Rossmann-fold domains"/>
    <property type="match status" value="1"/>
</dbReference>
<dbReference type="InterPro" id="IPR036291">
    <property type="entry name" value="NAD(P)-bd_dom_sf"/>
</dbReference>
<dbReference type="CDD" id="cd05233">
    <property type="entry name" value="SDR_c"/>
    <property type="match status" value="1"/>
</dbReference>
<keyword evidence="2" id="KW-0560">Oxidoreductase</keyword>
<dbReference type="PRINTS" id="PR00080">
    <property type="entry name" value="SDRFAMILY"/>
</dbReference>
<dbReference type="Proteomes" id="UP000186607">
    <property type="component" value="Unassembled WGS sequence"/>
</dbReference>
<name>A0A1U7NTJ8_9DEIO</name>
<dbReference type="InterPro" id="IPR002347">
    <property type="entry name" value="SDR_fam"/>
</dbReference>
<dbReference type="STRING" id="249408.BOO71_0012568"/>
<dbReference type="AlphaFoldDB" id="A0A1U7NTJ8"/>
<dbReference type="Gene3D" id="3.40.50.720">
    <property type="entry name" value="NAD(P)-binding Rossmann-like Domain"/>
    <property type="match status" value="1"/>
</dbReference>
<organism evidence="3 4">
    <name type="scientific">Deinococcus marmoris</name>
    <dbReference type="NCBI Taxonomy" id="249408"/>
    <lineage>
        <taxon>Bacteria</taxon>
        <taxon>Thermotogati</taxon>
        <taxon>Deinococcota</taxon>
        <taxon>Deinococci</taxon>
        <taxon>Deinococcales</taxon>
        <taxon>Deinococcaceae</taxon>
        <taxon>Deinococcus</taxon>
    </lineage>
</organism>
<dbReference type="EMBL" id="MSTI01000151">
    <property type="protein sequence ID" value="OLV16240.1"/>
    <property type="molecule type" value="Genomic_DNA"/>
</dbReference>
<comment type="caution">
    <text evidence="3">The sequence shown here is derived from an EMBL/GenBank/DDBJ whole genome shotgun (WGS) entry which is preliminary data.</text>
</comment>
<sequence>MTGAAGGIGSVWVKRFLGNGDTVIDTEDGALSKLRDGQSDPAKLVTVATETTSDSDCDRLAEAARSQFGRVDAPINCAGFFPVVASKDMTGTQWRQVIDTNLTGTFLMTQAILPLMKARAWGRTVNFGSGAVFDGTKLQSHHVEAKAGVVGFSRSLAHEIGGNGITVNVITPGLTGINAVRDHFPEELLAAQRAGRAIARDEVPEDLVGPVFFLASPDADFSSGQILNVDGGHFMV</sequence>
<evidence type="ECO:0000256" key="2">
    <source>
        <dbReference type="ARBA" id="ARBA00023002"/>
    </source>
</evidence>
<evidence type="ECO:0000313" key="3">
    <source>
        <dbReference type="EMBL" id="OLV16240.1"/>
    </source>
</evidence>
<comment type="similarity">
    <text evidence="1">Belongs to the short-chain dehydrogenases/reductases (SDR) family.</text>
</comment>
<dbReference type="PRINTS" id="PR00081">
    <property type="entry name" value="GDHRDH"/>
</dbReference>
<dbReference type="PANTHER" id="PTHR42760">
    <property type="entry name" value="SHORT-CHAIN DEHYDROGENASES/REDUCTASES FAMILY MEMBER"/>
    <property type="match status" value="1"/>
</dbReference>
<accession>A0A1U7NTJ8</accession>
<dbReference type="GO" id="GO:0016616">
    <property type="term" value="F:oxidoreductase activity, acting on the CH-OH group of donors, NAD or NADP as acceptor"/>
    <property type="evidence" value="ECO:0007669"/>
    <property type="project" value="TreeGrafter"/>
</dbReference>
<gene>
    <name evidence="3" type="ORF">BOO71_0012568</name>
</gene>
<dbReference type="PANTHER" id="PTHR42760:SF133">
    <property type="entry name" value="3-OXOACYL-[ACYL-CARRIER-PROTEIN] REDUCTASE"/>
    <property type="match status" value="1"/>
</dbReference>
<protein>
    <submittedName>
        <fullName evidence="3">3-oxoacyl-[acyl-carrier protein] reductase</fullName>
    </submittedName>
</protein>
<reference evidence="3 4" key="1">
    <citation type="submission" date="2017-01" db="EMBL/GenBank/DDBJ databases">
        <title>Genome Analysis of Deinococcus marmoris KOPRI26562.</title>
        <authorList>
            <person name="Kim J.H."/>
            <person name="Oh H.-M."/>
        </authorList>
    </citation>
    <scope>NUCLEOTIDE SEQUENCE [LARGE SCALE GENOMIC DNA]</scope>
    <source>
        <strain evidence="3 4">KOPRI26562</strain>
    </source>
</reference>
<proteinExistence type="inferred from homology"/>
<dbReference type="Pfam" id="PF13561">
    <property type="entry name" value="adh_short_C2"/>
    <property type="match status" value="1"/>
</dbReference>
<evidence type="ECO:0000256" key="1">
    <source>
        <dbReference type="ARBA" id="ARBA00006484"/>
    </source>
</evidence>